<dbReference type="OrthoDB" id="21352at2759"/>
<name>F4PWA4_CACFS</name>
<dbReference type="SUPFAM" id="SSF48592">
    <property type="entry name" value="GroEL equatorial domain-like"/>
    <property type="match status" value="1"/>
</dbReference>
<dbReference type="InterPro" id="IPR002423">
    <property type="entry name" value="Cpn60/GroEL/TCP-1"/>
</dbReference>
<keyword evidence="8" id="KW-1185">Reference proteome</keyword>
<gene>
    <name evidence="7" type="ORF">DFA_07391</name>
</gene>
<keyword evidence="2" id="KW-0547">Nucleotide-binding</keyword>
<keyword evidence="3" id="KW-0067">ATP-binding</keyword>
<feature type="transmembrane region" description="Helical" evidence="6">
    <location>
        <begin position="533"/>
        <end position="553"/>
    </location>
</feature>
<dbReference type="Pfam" id="PF00118">
    <property type="entry name" value="Cpn60_TCP1"/>
    <property type="match status" value="1"/>
</dbReference>
<keyword evidence="6" id="KW-0472">Membrane</keyword>
<dbReference type="Gene3D" id="1.10.560.10">
    <property type="entry name" value="GroEL-like equatorial domain"/>
    <property type="match status" value="1"/>
</dbReference>
<dbReference type="Proteomes" id="UP000007797">
    <property type="component" value="Unassembled WGS sequence"/>
</dbReference>
<dbReference type="GO" id="GO:0005524">
    <property type="term" value="F:ATP binding"/>
    <property type="evidence" value="ECO:0007669"/>
    <property type="project" value="UniProtKB-KW"/>
</dbReference>
<dbReference type="InterPro" id="IPR017998">
    <property type="entry name" value="Chaperone_TCP-1"/>
</dbReference>
<protein>
    <submittedName>
        <fullName evidence="7">Uncharacterized protein</fullName>
    </submittedName>
</protein>
<evidence type="ECO:0000256" key="5">
    <source>
        <dbReference type="ARBA" id="ARBA00024677"/>
    </source>
</evidence>
<evidence type="ECO:0000313" key="7">
    <source>
        <dbReference type="EMBL" id="EGG20268.1"/>
    </source>
</evidence>
<organism evidence="7 8">
    <name type="scientific">Cavenderia fasciculata</name>
    <name type="common">Slime mold</name>
    <name type="synonym">Dictyostelium fasciculatum</name>
    <dbReference type="NCBI Taxonomy" id="261658"/>
    <lineage>
        <taxon>Eukaryota</taxon>
        <taxon>Amoebozoa</taxon>
        <taxon>Evosea</taxon>
        <taxon>Eumycetozoa</taxon>
        <taxon>Dictyostelia</taxon>
        <taxon>Acytosteliales</taxon>
        <taxon>Cavenderiaceae</taxon>
        <taxon>Cavenderia</taxon>
    </lineage>
</organism>
<dbReference type="Gene3D" id="3.50.7.10">
    <property type="entry name" value="GroEL"/>
    <property type="match status" value="1"/>
</dbReference>
<dbReference type="Gene3D" id="3.30.260.10">
    <property type="entry name" value="TCP-1-like chaperonin intermediate domain"/>
    <property type="match status" value="1"/>
</dbReference>
<evidence type="ECO:0000256" key="1">
    <source>
        <dbReference type="ARBA" id="ARBA00008020"/>
    </source>
</evidence>
<comment type="function">
    <text evidence="5">Molecular chaperone; assists the folding of proteins upon ATP hydrolysis. Known to play a role, in vitro, in the folding of actin and tubulin.</text>
</comment>
<dbReference type="InterPro" id="IPR027410">
    <property type="entry name" value="TCP-1-like_intermed_sf"/>
</dbReference>
<reference evidence="8" key="1">
    <citation type="journal article" date="2011" name="Genome Res.">
        <title>Phylogeny-wide analysis of social amoeba genomes highlights ancient origins for complex intercellular communication.</title>
        <authorList>
            <person name="Heidel A.J."/>
            <person name="Lawal H.M."/>
            <person name="Felder M."/>
            <person name="Schilde C."/>
            <person name="Helps N.R."/>
            <person name="Tunggal B."/>
            <person name="Rivero F."/>
            <person name="John U."/>
            <person name="Schleicher M."/>
            <person name="Eichinger L."/>
            <person name="Platzer M."/>
            <person name="Noegel A.A."/>
            <person name="Schaap P."/>
            <person name="Gloeckner G."/>
        </authorList>
    </citation>
    <scope>NUCLEOTIDE SEQUENCE [LARGE SCALE GENOMIC DNA]</scope>
    <source>
        <strain evidence="8">SH3</strain>
    </source>
</reference>
<dbReference type="GO" id="GO:0140662">
    <property type="term" value="F:ATP-dependent protein folding chaperone"/>
    <property type="evidence" value="ECO:0007669"/>
    <property type="project" value="InterPro"/>
</dbReference>
<dbReference type="SUPFAM" id="SSF52029">
    <property type="entry name" value="GroEL apical domain-like"/>
    <property type="match status" value="1"/>
</dbReference>
<dbReference type="InterPro" id="IPR027409">
    <property type="entry name" value="GroEL-like_apical_dom_sf"/>
</dbReference>
<dbReference type="EMBL" id="GL883013">
    <property type="protein sequence ID" value="EGG20268.1"/>
    <property type="molecule type" value="Genomic_DNA"/>
</dbReference>
<comment type="similarity">
    <text evidence="1">Belongs to the TCP-1 chaperonin family.</text>
</comment>
<dbReference type="GeneID" id="14872102"/>
<keyword evidence="6" id="KW-1133">Transmembrane helix</keyword>
<dbReference type="InterPro" id="IPR027413">
    <property type="entry name" value="GROEL-like_equatorial_sf"/>
</dbReference>
<dbReference type="KEGG" id="dfa:DFA_07391"/>
<evidence type="ECO:0000256" key="6">
    <source>
        <dbReference type="SAM" id="Phobius"/>
    </source>
</evidence>
<evidence type="ECO:0000256" key="3">
    <source>
        <dbReference type="ARBA" id="ARBA00022840"/>
    </source>
</evidence>
<dbReference type="OMA" id="NMQIQVE"/>
<dbReference type="AlphaFoldDB" id="F4PWA4"/>
<dbReference type="PANTHER" id="PTHR11353">
    <property type="entry name" value="CHAPERONIN"/>
    <property type="match status" value="1"/>
</dbReference>
<sequence length="561" mass="64970">MNSSSQNQQQFETIQSCSIILSSIAEVLKDTSSKHYNLSKILVNNNTESSDIRVILEYLDINHPIATFIKNYIQSIQDVYYYNNGLLKYAIILASTLLKRSLPLLQRGLDLNSVIQGCRISIQLIQHYLQSKEFIDQYNKHQPLQLQSSSLHQIVLESIEKNDYKQLIDIIIIDEMERSKGGGVDDIGKKAMSTIINQSIIELKSNNKDIKWSQLQDYFMFIKDDDESSLDSSSSSSPPSFLYNINNIIKSIDGMIYPLIPCNHIINNNNNNNSSNSKKWRILFYNVAIEKSKSKRLKQEEIMYQTLEQIETWKKDEEREWKDYVENTIKHNNIDIVMTIGEVDPIALHYFNLNDIQLFKNVNPTILKQLAKYSSTSILLDLNNNTDKSTTTTTTISFGTIDTVKKYSNNNNNNNYYYFHTNNNNTIKTIKIKENNHKYQQLKKYGETILYNLSTFINNEKKEEEEEEEVIYFNDNISNLLSNHLKDRIEDYDDTRRFTIQTFIDSLSQTSTPTSSSSPFINNNILKKVYQDGINLVILLLNAILFATIVSVLDGWDPEKK</sequence>
<dbReference type="RefSeq" id="XP_004367251.1">
    <property type="nucleotide sequence ID" value="XM_004367194.1"/>
</dbReference>
<evidence type="ECO:0000256" key="2">
    <source>
        <dbReference type="ARBA" id="ARBA00022741"/>
    </source>
</evidence>
<proteinExistence type="inferred from homology"/>
<keyword evidence="4" id="KW-0143">Chaperone</keyword>
<evidence type="ECO:0000256" key="4">
    <source>
        <dbReference type="ARBA" id="ARBA00023186"/>
    </source>
</evidence>
<accession>F4PWA4</accession>
<keyword evidence="6" id="KW-0812">Transmembrane</keyword>
<evidence type="ECO:0000313" key="8">
    <source>
        <dbReference type="Proteomes" id="UP000007797"/>
    </source>
</evidence>